<organism evidence="2 3">
    <name type="scientific">Blattamonas nauphoetae</name>
    <dbReference type="NCBI Taxonomy" id="2049346"/>
    <lineage>
        <taxon>Eukaryota</taxon>
        <taxon>Metamonada</taxon>
        <taxon>Preaxostyla</taxon>
        <taxon>Oxymonadida</taxon>
        <taxon>Blattamonas</taxon>
    </lineage>
</organism>
<feature type="compositionally biased region" description="Basic and acidic residues" evidence="1">
    <location>
        <begin position="111"/>
        <end position="139"/>
    </location>
</feature>
<feature type="compositionally biased region" description="Basic and acidic residues" evidence="1">
    <location>
        <begin position="166"/>
        <end position="176"/>
    </location>
</feature>
<sequence>MKDETQEGDDEQPYIHFNPGWTTKNFWRTAGLDRGDNDIVDSALAATAGGREEEWRGWVVGWSSHSSRVCRCLLCRAGGEQSRMDGKRKTRERGTSGWKVLEELMSSIEREKKRRAVETSKDLAMKRRRWGESRKRETADSPNPSSVKLAGLVKLKEGREENEEGRDEREEDREKY</sequence>
<comment type="caution">
    <text evidence="2">The sequence shown here is derived from an EMBL/GenBank/DDBJ whole genome shotgun (WGS) entry which is preliminary data.</text>
</comment>
<evidence type="ECO:0000313" key="2">
    <source>
        <dbReference type="EMBL" id="KAK2953941.1"/>
    </source>
</evidence>
<feature type="region of interest" description="Disordered" evidence="1">
    <location>
        <begin position="111"/>
        <end position="176"/>
    </location>
</feature>
<dbReference type="EMBL" id="JARBJD010000084">
    <property type="protein sequence ID" value="KAK2953941.1"/>
    <property type="molecule type" value="Genomic_DNA"/>
</dbReference>
<evidence type="ECO:0000256" key="1">
    <source>
        <dbReference type="SAM" id="MobiDB-lite"/>
    </source>
</evidence>
<dbReference type="Proteomes" id="UP001281761">
    <property type="component" value="Unassembled WGS sequence"/>
</dbReference>
<reference evidence="2 3" key="1">
    <citation type="journal article" date="2022" name="bioRxiv">
        <title>Genomics of Preaxostyla Flagellates Illuminates Evolutionary Transitions and the Path Towards Mitochondrial Loss.</title>
        <authorList>
            <person name="Novak L.V.F."/>
            <person name="Treitli S.C."/>
            <person name="Pyrih J."/>
            <person name="Halakuc P."/>
            <person name="Pipaliya S.V."/>
            <person name="Vacek V."/>
            <person name="Brzon O."/>
            <person name="Soukal P."/>
            <person name="Eme L."/>
            <person name="Dacks J.B."/>
            <person name="Karnkowska A."/>
            <person name="Elias M."/>
            <person name="Hampl V."/>
        </authorList>
    </citation>
    <scope>NUCLEOTIDE SEQUENCE [LARGE SCALE GENOMIC DNA]</scope>
    <source>
        <strain evidence="2">NAU3</strain>
        <tissue evidence="2">Gut</tissue>
    </source>
</reference>
<evidence type="ECO:0000313" key="3">
    <source>
        <dbReference type="Proteomes" id="UP001281761"/>
    </source>
</evidence>
<proteinExistence type="predicted"/>
<protein>
    <submittedName>
        <fullName evidence="2">Uncharacterized protein</fullName>
    </submittedName>
</protein>
<name>A0ABQ9XPH3_9EUKA</name>
<gene>
    <name evidence="2" type="ORF">BLNAU_11043</name>
</gene>
<keyword evidence="3" id="KW-1185">Reference proteome</keyword>
<accession>A0ABQ9XPH3</accession>